<dbReference type="InterPro" id="IPR036721">
    <property type="entry name" value="RCK_C_sf"/>
</dbReference>
<evidence type="ECO:0000256" key="6">
    <source>
        <dbReference type="ARBA" id="ARBA00023136"/>
    </source>
</evidence>
<feature type="transmembrane region" description="Helical" evidence="7">
    <location>
        <begin position="180"/>
        <end position="200"/>
    </location>
</feature>
<dbReference type="GO" id="GO:0005886">
    <property type="term" value="C:plasma membrane"/>
    <property type="evidence" value="ECO:0007669"/>
    <property type="project" value="TreeGrafter"/>
</dbReference>
<evidence type="ECO:0000256" key="7">
    <source>
        <dbReference type="SAM" id="Phobius"/>
    </source>
</evidence>
<evidence type="ECO:0000256" key="2">
    <source>
        <dbReference type="ARBA" id="ARBA00022448"/>
    </source>
</evidence>
<dbReference type="InterPro" id="IPR051679">
    <property type="entry name" value="DASS-Related_Transporters"/>
</dbReference>
<evidence type="ECO:0000256" key="1">
    <source>
        <dbReference type="ARBA" id="ARBA00004141"/>
    </source>
</evidence>
<dbReference type="InterPro" id="IPR006037">
    <property type="entry name" value="RCK_C"/>
</dbReference>
<dbReference type="EMBL" id="JAACAK010000012">
    <property type="protein sequence ID" value="NIR73801.1"/>
    <property type="molecule type" value="Genomic_DNA"/>
</dbReference>
<evidence type="ECO:0000313" key="10">
    <source>
        <dbReference type="Proteomes" id="UP000702544"/>
    </source>
</evidence>
<sequence>MGWDAWFTLAVLIVTVAALAREFLPPSAIILSAVIVLLVAGVVTPGQALIGFSNPAPVTVAALYILARAVEKTGALQPVVRSTLGAGKGARRSLTRLVGPAATASAFLNNTPIVAMLVPQVANWADRSGHSPSRYLMPLSFAAILGGMVTLIGTSTNLVISGLLEASGQPPLAMFEISPVGLPVALVGLLLIVLLTPLLVPERRPARRELEEEGREFVVHLEVVPEGPLDGQEVERGGLRHLQGVYLVEIERAGESIAPVTPTTVLAGGDRLTFVGTAELIVDLQSTRGLVSTEQEHVGEFDTSRHTFFEAVVGAASPLVGKTLKEVGFRGRYQAAVVAIHRAGHRVKAKLGSVRLRVGDTLLLLAGQDFRRQWRDRNDFLLVSRLGGAPPAATRKAGWVGLIGLAIVVGAGLGLLPILHLSLLGAAALVISGILTPGEARNAIDLDVILVIAGAFGLGSAMQSSGLADTGADLVIQAFGPFGPRGALLGIVLATIGLLTIITNNAAAVLMFPIAMSTAAGAGYDPRAFAIALAIAASASFMT</sequence>
<dbReference type="PROSITE" id="PS51202">
    <property type="entry name" value="RCK_C"/>
    <property type="match status" value="2"/>
</dbReference>
<keyword evidence="6 7" id="KW-0472">Membrane</keyword>
<feature type="domain" description="RCK C-terminal" evidence="8">
    <location>
        <begin position="296"/>
        <end position="380"/>
    </location>
</feature>
<dbReference type="Pfam" id="PF03600">
    <property type="entry name" value="CitMHS"/>
    <property type="match status" value="1"/>
</dbReference>
<keyword evidence="3 7" id="KW-0812">Transmembrane</keyword>
<dbReference type="AlphaFoldDB" id="A0AAE5C7T0"/>
<dbReference type="GO" id="GO:0006813">
    <property type="term" value="P:potassium ion transport"/>
    <property type="evidence" value="ECO:0007669"/>
    <property type="project" value="InterPro"/>
</dbReference>
<evidence type="ECO:0000259" key="8">
    <source>
        <dbReference type="PROSITE" id="PS51202"/>
    </source>
</evidence>
<feature type="transmembrane region" description="Helical" evidence="7">
    <location>
        <begin position="419"/>
        <end position="436"/>
    </location>
</feature>
<dbReference type="GO" id="GO:0008324">
    <property type="term" value="F:monoatomic cation transmembrane transporter activity"/>
    <property type="evidence" value="ECO:0007669"/>
    <property type="project" value="InterPro"/>
</dbReference>
<feature type="domain" description="RCK C-terminal" evidence="8">
    <location>
        <begin position="205"/>
        <end position="290"/>
    </location>
</feature>
<feature type="transmembrane region" description="Helical" evidence="7">
    <location>
        <begin position="488"/>
        <end position="512"/>
    </location>
</feature>
<dbReference type="PANTHER" id="PTHR43652:SF2">
    <property type="entry name" value="BASIC AMINO ACID ANTIPORTER YFCC-RELATED"/>
    <property type="match status" value="1"/>
</dbReference>
<evidence type="ECO:0000256" key="4">
    <source>
        <dbReference type="ARBA" id="ARBA00022737"/>
    </source>
</evidence>
<feature type="non-terminal residue" evidence="9">
    <location>
        <position position="543"/>
    </location>
</feature>
<keyword evidence="5 7" id="KW-1133">Transmembrane helix</keyword>
<comment type="caution">
    <text evidence="9">The sequence shown here is derived from an EMBL/GenBank/DDBJ whole genome shotgun (WGS) entry which is preliminary data.</text>
</comment>
<feature type="transmembrane region" description="Helical" evidence="7">
    <location>
        <begin position="448"/>
        <end position="468"/>
    </location>
</feature>
<accession>A0AAE5C7T0</accession>
<evidence type="ECO:0000256" key="3">
    <source>
        <dbReference type="ARBA" id="ARBA00022692"/>
    </source>
</evidence>
<reference evidence="9 10" key="1">
    <citation type="submission" date="2020-01" db="EMBL/GenBank/DDBJ databases">
        <title>Genomes assembled from Gulf of Kutch pelagic sediment metagenomes.</title>
        <authorList>
            <person name="Chandrashekar M."/>
            <person name="Mahajan M.S."/>
            <person name="Dave K.J."/>
            <person name="Vatsa P."/>
            <person name="Nathani N.M."/>
        </authorList>
    </citation>
    <scope>NUCLEOTIDE SEQUENCE [LARGE SCALE GENOMIC DNA]</scope>
    <source>
        <strain evidence="9">KS3-K002</strain>
    </source>
</reference>
<name>A0AAE5C7T0_9BACT</name>
<feature type="transmembrane region" description="Helical" evidence="7">
    <location>
        <begin position="30"/>
        <end position="50"/>
    </location>
</feature>
<evidence type="ECO:0000256" key="5">
    <source>
        <dbReference type="ARBA" id="ARBA00022989"/>
    </source>
</evidence>
<dbReference type="Pfam" id="PF02080">
    <property type="entry name" value="TrkA_C"/>
    <property type="match status" value="2"/>
</dbReference>
<keyword evidence="2" id="KW-0813">Transport</keyword>
<keyword evidence="4" id="KW-0677">Repeat</keyword>
<proteinExistence type="predicted"/>
<dbReference type="InterPro" id="IPR004680">
    <property type="entry name" value="Cit_transptr-like_dom"/>
</dbReference>
<protein>
    <submittedName>
        <fullName evidence="9">SLC13 family permease</fullName>
    </submittedName>
</protein>
<evidence type="ECO:0000313" key="9">
    <source>
        <dbReference type="EMBL" id="NIR73801.1"/>
    </source>
</evidence>
<comment type="subcellular location">
    <subcellularLocation>
        <location evidence="1">Membrane</location>
        <topology evidence="1">Multi-pass membrane protein</topology>
    </subcellularLocation>
</comment>
<dbReference type="PANTHER" id="PTHR43652">
    <property type="entry name" value="BASIC AMINO ACID ANTIPORTER YFCC-RELATED"/>
    <property type="match status" value="1"/>
</dbReference>
<dbReference type="FunFam" id="3.30.70.1450:FF:000009">
    <property type="entry name" value="SLC13 family permease"/>
    <property type="match status" value="1"/>
</dbReference>
<dbReference type="SUPFAM" id="SSF116726">
    <property type="entry name" value="TrkA C-terminal domain-like"/>
    <property type="match status" value="2"/>
</dbReference>
<dbReference type="Proteomes" id="UP000702544">
    <property type="component" value="Unassembled WGS sequence"/>
</dbReference>
<feature type="transmembrane region" description="Helical" evidence="7">
    <location>
        <begin position="397"/>
        <end position="413"/>
    </location>
</feature>
<feature type="transmembrane region" description="Helical" evidence="7">
    <location>
        <begin position="135"/>
        <end position="160"/>
    </location>
</feature>
<gene>
    <name evidence="9" type="ORF">GWO12_01600</name>
</gene>
<organism evidence="9 10">
    <name type="scientific">Candidatus Kutchimonas denitrificans</name>
    <dbReference type="NCBI Taxonomy" id="3056748"/>
    <lineage>
        <taxon>Bacteria</taxon>
        <taxon>Pseudomonadati</taxon>
        <taxon>Gemmatimonadota</taxon>
        <taxon>Gemmatimonadia</taxon>
        <taxon>Candidatus Palauibacterales</taxon>
        <taxon>Candidatus Palauibacteraceae</taxon>
        <taxon>Candidatus Kutchimonas</taxon>
    </lineage>
</organism>
<dbReference type="Gene3D" id="3.30.70.1450">
    <property type="entry name" value="Regulator of K+ conductance, C-terminal domain"/>
    <property type="match status" value="2"/>
</dbReference>